<evidence type="ECO:0000313" key="2">
    <source>
        <dbReference type="EMBL" id="OAK64892.1"/>
    </source>
</evidence>
<dbReference type="Proteomes" id="UP000077852">
    <property type="component" value="Unassembled WGS sequence"/>
</dbReference>
<feature type="transmembrane region" description="Helical" evidence="1">
    <location>
        <begin position="48"/>
        <end position="66"/>
    </location>
</feature>
<comment type="caution">
    <text evidence="2">The sequence shown here is derived from an EMBL/GenBank/DDBJ whole genome shotgun (WGS) entry which is preliminary data.</text>
</comment>
<organism evidence="2 3">
    <name type="scientific">Variovorax paradoxus</name>
    <dbReference type="NCBI Taxonomy" id="34073"/>
    <lineage>
        <taxon>Bacteria</taxon>
        <taxon>Pseudomonadati</taxon>
        <taxon>Pseudomonadota</taxon>
        <taxon>Betaproteobacteria</taxon>
        <taxon>Burkholderiales</taxon>
        <taxon>Comamonadaceae</taxon>
        <taxon>Variovorax</taxon>
    </lineage>
</organism>
<protein>
    <submittedName>
        <fullName evidence="2">Branched-chain amino acid ABC transporter permease</fullName>
    </submittedName>
</protein>
<feature type="transmembrane region" description="Helical" evidence="1">
    <location>
        <begin position="241"/>
        <end position="270"/>
    </location>
</feature>
<keyword evidence="1" id="KW-0812">Transmembrane</keyword>
<dbReference type="EMBL" id="LVHG01000035">
    <property type="protein sequence ID" value="OAK64892.1"/>
    <property type="molecule type" value="Genomic_DNA"/>
</dbReference>
<feature type="transmembrane region" description="Helical" evidence="1">
    <location>
        <begin position="208"/>
        <end position="229"/>
    </location>
</feature>
<dbReference type="AlphaFoldDB" id="A0AA91DQA9"/>
<feature type="transmembrane region" description="Helical" evidence="1">
    <location>
        <begin position="362"/>
        <end position="379"/>
    </location>
</feature>
<dbReference type="Pfam" id="PF11299">
    <property type="entry name" value="DUF3100"/>
    <property type="match status" value="1"/>
</dbReference>
<reference evidence="2 3" key="1">
    <citation type="submission" date="2016-03" db="EMBL/GenBank/DDBJ databases">
        <title>Genome sequence of Variovorax paradoxus KB5.</title>
        <authorList>
            <person name="Jeong H."/>
            <person name="Hong C.E."/>
            <person name="Jo S.H."/>
            <person name="Park J.M."/>
        </authorList>
    </citation>
    <scope>NUCLEOTIDE SEQUENCE [LARGE SCALE GENOMIC DNA]</scope>
    <source>
        <strain evidence="2 3">KB5</strain>
    </source>
</reference>
<evidence type="ECO:0000313" key="3">
    <source>
        <dbReference type="Proteomes" id="UP000077852"/>
    </source>
</evidence>
<feature type="transmembrane region" description="Helical" evidence="1">
    <location>
        <begin position="331"/>
        <end position="350"/>
    </location>
</feature>
<keyword evidence="1" id="KW-1133">Transmembrane helix</keyword>
<dbReference type="InterPro" id="IPR021450">
    <property type="entry name" value="DUF3100"/>
</dbReference>
<name>A0AA91DQA9_VARPD</name>
<dbReference type="RefSeq" id="WP_081267337.1">
    <property type="nucleotide sequence ID" value="NZ_LVHG01000035.1"/>
</dbReference>
<sequence length="446" mass="45628">MTSAASVLAAPVRSSASGKLKLVLVTRAIVAAAELIGPVQFSVGPGKVALLPMLWALLIAAVWGIAQRRLPGAVRVATAEQSLAGGLLNAGLLLFVVKLGLTVGAALPQVRQAGWALLFQEFGHALGTLALGLPLALLLGIKREAVGATFSVGREGNLVIIGEKYGMASPEGRGVLAEYITGTVLGALFIAVLAGFIASLHIFDPRSLAMGAGVGSGSLMAAALGAIAAQQPAEMLPQLTAIAAASNLLTTVAGFYFTLFLSLPLCSWLYGKLEPVLGRFSKRGAQDAAGTGAVSQVSMAHGGATSLRDTLIAWTVVGGGVLIGNSLTYKVPVLVSLEGMAAVVLIALVVEGIKRLVPRLPMVLVLSVVATLAGIPGLFPFSDALIGITAKLNFLAFTTPVLALAGFSVAKDLPVFRQLGWRIVVVSLTATAGTFLGATLIAEFFH</sequence>
<evidence type="ECO:0000256" key="1">
    <source>
        <dbReference type="SAM" id="Phobius"/>
    </source>
</evidence>
<accession>A0AA91DQA9</accession>
<keyword evidence="1" id="KW-0472">Membrane</keyword>
<proteinExistence type="predicted"/>
<feature type="transmembrane region" description="Helical" evidence="1">
    <location>
        <begin position="419"/>
        <end position="442"/>
    </location>
</feature>
<feature type="transmembrane region" description="Helical" evidence="1">
    <location>
        <begin position="87"/>
        <end position="110"/>
    </location>
</feature>
<feature type="transmembrane region" description="Helical" evidence="1">
    <location>
        <begin position="179"/>
        <end position="202"/>
    </location>
</feature>
<feature type="transmembrane region" description="Helical" evidence="1">
    <location>
        <begin position="122"/>
        <end position="141"/>
    </location>
</feature>
<feature type="transmembrane region" description="Helical" evidence="1">
    <location>
        <begin position="385"/>
        <end position="407"/>
    </location>
</feature>
<gene>
    <name evidence="2" type="ORF">A3K87_12460</name>
</gene>